<proteinExistence type="predicted"/>
<evidence type="ECO:0000313" key="2">
    <source>
        <dbReference type="Proteomes" id="UP000225947"/>
    </source>
</evidence>
<accession>A0A172Q0P9</accession>
<reference evidence="2" key="1">
    <citation type="submission" date="2016-03" db="EMBL/GenBank/DDBJ databases">
        <title>Characterization of Acinetobacter baumannii phage vB_AbaM_ME3.</title>
        <authorList>
            <person name="Buttimer C.T.H."/>
            <person name="Elbreki M."/>
            <person name="Coffey A."/>
        </authorList>
    </citation>
    <scope>NUCLEOTIDE SEQUENCE [LARGE SCALE GENOMIC DNA]</scope>
</reference>
<organism evidence="1 2">
    <name type="scientific">Acinetobacter phage vB_AbaM_ME3</name>
    <dbReference type="NCBI Taxonomy" id="1837876"/>
    <lineage>
        <taxon>Viruses</taxon>
        <taxon>Duplodnaviria</taxon>
        <taxon>Heunggongvirae</taxon>
        <taxon>Uroviricota</taxon>
        <taxon>Caudoviricetes</taxon>
        <taxon>Metrivirus</taxon>
        <taxon>Metrivirus ME3</taxon>
    </lineage>
</organism>
<evidence type="ECO:0000313" key="1">
    <source>
        <dbReference type="EMBL" id="AND75417.1"/>
    </source>
</evidence>
<keyword evidence="2" id="KW-1185">Reference proteome</keyword>
<sequence>MNILKPLMKFSEVVKGDKRYVVAFYSSLFETWRFGSGFNRRNRLSTVDLHLYSNSWKDTAPSRPGFTLMASVHDNFTSLLPDSILSEASRLVIYEISNNKYELNVVVNLTSPSAIQTWISENVK</sequence>
<dbReference type="EMBL" id="KU935715">
    <property type="protein sequence ID" value="AND75417.1"/>
    <property type="molecule type" value="Genomic_DNA"/>
</dbReference>
<name>A0A172Q0P9_9CAUD</name>
<dbReference type="Proteomes" id="UP000225947">
    <property type="component" value="Segment"/>
</dbReference>
<protein>
    <submittedName>
        <fullName evidence="1">Uncharacterized protein</fullName>
    </submittedName>
</protein>
<gene>
    <name evidence="1" type="ORF">ME3_256</name>
</gene>